<protein>
    <submittedName>
        <fullName evidence="2">FtsH-binding integral membrane protein</fullName>
    </submittedName>
</protein>
<dbReference type="Proteomes" id="UP000579647">
    <property type="component" value="Unassembled WGS sequence"/>
</dbReference>
<dbReference type="AlphaFoldDB" id="A0A840WDW9"/>
<dbReference type="EMBL" id="JACHDO010000001">
    <property type="protein sequence ID" value="MBB5494382.1"/>
    <property type="molecule type" value="Genomic_DNA"/>
</dbReference>
<evidence type="ECO:0000313" key="3">
    <source>
        <dbReference type="Proteomes" id="UP000579647"/>
    </source>
</evidence>
<reference evidence="2 3" key="1">
    <citation type="submission" date="2020-08" db="EMBL/GenBank/DDBJ databases">
        <title>Sequencing the genomes of 1000 actinobacteria strains.</title>
        <authorList>
            <person name="Klenk H.-P."/>
        </authorList>
    </citation>
    <scope>NUCLEOTIDE SEQUENCE [LARGE SCALE GENOMIC DNA]</scope>
    <source>
        <strain evidence="2 3">DSM 44598</strain>
    </source>
</reference>
<feature type="transmembrane region" description="Helical" evidence="1">
    <location>
        <begin position="102"/>
        <end position="120"/>
    </location>
</feature>
<gene>
    <name evidence="2" type="ORF">HNR07_005519</name>
</gene>
<organism evidence="2 3">
    <name type="scientific">Nocardiopsis metallicus</name>
    <dbReference type="NCBI Taxonomy" id="179819"/>
    <lineage>
        <taxon>Bacteria</taxon>
        <taxon>Bacillati</taxon>
        <taxon>Actinomycetota</taxon>
        <taxon>Actinomycetes</taxon>
        <taxon>Streptosporangiales</taxon>
        <taxon>Nocardiopsidaceae</taxon>
        <taxon>Nocardiopsis</taxon>
    </lineage>
</organism>
<proteinExistence type="predicted"/>
<keyword evidence="1" id="KW-1133">Transmembrane helix</keyword>
<sequence>MALPWVRDGGGLGFSASEGAARSRPLGGYATGWDVFGAALGEPRWLYMLAFVALLVLFFFSLTCLKGTSKGMLVTTVVLSALTPVLYFLAWFPMLSDEAESAGSGVFVMVVACAAIGWAARESILDERFK</sequence>
<accession>A0A840WDW9</accession>
<comment type="caution">
    <text evidence="2">The sequence shown here is derived from an EMBL/GenBank/DDBJ whole genome shotgun (WGS) entry which is preliminary data.</text>
</comment>
<keyword evidence="1" id="KW-0472">Membrane</keyword>
<dbReference type="RefSeq" id="WP_184367774.1">
    <property type="nucleotide sequence ID" value="NZ_BAAAKM010000012.1"/>
</dbReference>
<feature type="transmembrane region" description="Helical" evidence="1">
    <location>
        <begin position="72"/>
        <end position="90"/>
    </location>
</feature>
<evidence type="ECO:0000313" key="2">
    <source>
        <dbReference type="EMBL" id="MBB5494382.1"/>
    </source>
</evidence>
<keyword evidence="1" id="KW-0812">Transmembrane</keyword>
<keyword evidence="3" id="KW-1185">Reference proteome</keyword>
<name>A0A840WDW9_9ACTN</name>
<feature type="transmembrane region" description="Helical" evidence="1">
    <location>
        <begin position="45"/>
        <end position="65"/>
    </location>
</feature>
<evidence type="ECO:0000256" key="1">
    <source>
        <dbReference type="SAM" id="Phobius"/>
    </source>
</evidence>